<dbReference type="InterPro" id="IPR000847">
    <property type="entry name" value="LysR_HTH_N"/>
</dbReference>
<dbReference type="InterPro" id="IPR036390">
    <property type="entry name" value="WH_DNA-bd_sf"/>
</dbReference>
<organism evidence="6 7">
    <name type="scientific">Rhizobium viscosum</name>
    <name type="common">Arthrobacter viscosus</name>
    <dbReference type="NCBI Taxonomy" id="1673"/>
    <lineage>
        <taxon>Bacteria</taxon>
        <taxon>Pseudomonadati</taxon>
        <taxon>Pseudomonadota</taxon>
        <taxon>Alphaproteobacteria</taxon>
        <taxon>Hyphomicrobiales</taxon>
        <taxon>Rhizobiaceae</taxon>
        <taxon>Rhizobium/Agrobacterium group</taxon>
        <taxon>Rhizobium</taxon>
    </lineage>
</organism>
<dbReference type="InterPro" id="IPR005119">
    <property type="entry name" value="LysR_subst-bd"/>
</dbReference>
<evidence type="ECO:0000313" key="6">
    <source>
        <dbReference type="EMBL" id="MBE1505341.1"/>
    </source>
</evidence>
<proteinExistence type="inferred from homology"/>
<evidence type="ECO:0000256" key="4">
    <source>
        <dbReference type="ARBA" id="ARBA00023163"/>
    </source>
</evidence>
<dbReference type="InterPro" id="IPR050176">
    <property type="entry name" value="LTTR"/>
</dbReference>
<dbReference type="SUPFAM" id="SSF46785">
    <property type="entry name" value="Winged helix' DNA-binding domain"/>
    <property type="match status" value="1"/>
</dbReference>
<keyword evidence="2" id="KW-0805">Transcription regulation</keyword>
<dbReference type="Pfam" id="PF03466">
    <property type="entry name" value="LysR_substrate"/>
    <property type="match status" value="1"/>
</dbReference>
<dbReference type="GO" id="GO:0003677">
    <property type="term" value="F:DNA binding"/>
    <property type="evidence" value="ECO:0007669"/>
    <property type="project" value="UniProtKB-KW"/>
</dbReference>
<evidence type="ECO:0000256" key="1">
    <source>
        <dbReference type="ARBA" id="ARBA00009437"/>
    </source>
</evidence>
<dbReference type="Gene3D" id="1.10.10.10">
    <property type="entry name" value="Winged helix-like DNA-binding domain superfamily/Winged helix DNA-binding domain"/>
    <property type="match status" value="1"/>
</dbReference>
<keyword evidence="7" id="KW-1185">Reference proteome</keyword>
<dbReference type="RefSeq" id="WP_192729216.1">
    <property type="nucleotide sequence ID" value="NZ_BAAAVL010000006.1"/>
</dbReference>
<dbReference type="PROSITE" id="PS50931">
    <property type="entry name" value="HTH_LYSR"/>
    <property type="match status" value="1"/>
</dbReference>
<dbReference type="Gene3D" id="3.40.190.10">
    <property type="entry name" value="Periplasmic binding protein-like II"/>
    <property type="match status" value="2"/>
</dbReference>
<dbReference type="PANTHER" id="PTHR30579">
    <property type="entry name" value="TRANSCRIPTIONAL REGULATOR"/>
    <property type="match status" value="1"/>
</dbReference>
<dbReference type="Proteomes" id="UP000620262">
    <property type="component" value="Unassembled WGS sequence"/>
</dbReference>
<gene>
    <name evidence="6" type="ORF">H4W29_002522</name>
</gene>
<dbReference type="EMBL" id="JADBEC010000001">
    <property type="protein sequence ID" value="MBE1505341.1"/>
    <property type="molecule type" value="Genomic_DNA"/>
</dbReference>
<dbReference type="PANTHER" id="PTHR30579:SF7">
    <property type="entry name" value="HTH-TYPE TRANSCRIPTIONAL REGULATOR LRHA-RELATED"/>
    <property type="match status" value="1"/>
</dbReference>
<evidence type="ECO:0000256" key="3">
    <source>
        <dbReference type="ARBA" id="ARBA00023125"/>
    </source>
</evidence>
<feature type="domain" description="HTH lysR-type" evidence="5">
    <location>
        <begin position="6"/>
        <end position="63"/>
    </location>
</feature>
<keyword evidence="4" id="KW-0804">Transcription</keyword>
<accession>A0ABR9IQ66</accession>
<comment type="similarity">
    <text evidence="1">Belongs to the LysR transcriptional regulatory family.</text>
</comment>
<protein>
    <submittedName>
        <fullName evidence="6">DNA-binding transcriptional LysR family regulator</fullName>
    </submittedName>
</protein>
<keyword evidence="3 6" id="KW-0238">DNA-binding</keyword>
<evidence type="ECO:0000259" key="5">
    <source>
        <dbReference type="PROSITE" id="PS50931"/>
    </source>
</evidence>
<dbReference type="InterPro" id="IPR036388">
    <property type="entry name" value="WH-like_DNA-bd_sf"/>
</dbReference>
<evidence type="ECO:0000313" key="7">
    <source>
        <dbReference type="Proteomes" id="UP000620262"/>
    </source>
</evidence>
<reference evidence="6 7" key="1">
    <citation type="submission" date="2020-10" db="EMBL/GenBank/DDBJ databases">
        <title>Sequencing the genomes of 1000 actinobacteria strains.</title>
        <authorList>
            <person name="Klenk H.-P."/>
        </authorList>
    </citation>
    <scope>NUCLEOTIDE SEQUENCE [LARGE SCALE GENOMIC DNA]</scope>
    <source>
        <strain evidence="6 7">DSM 7307</strain>
    </source>
</reference>
<evidence type="ECO:0000256" key="2">
    <source>
        <dbReference type="ARBA" id="ARBA00023015"/>
    </source>
</evidence>
<comment type="caution">
    <text evidence="6">The sequence shown here is derived from an EMBL/GenBank/DDBJ whole genome shotgun (WGS) entry which is preliminary data.</text>
</comment>
<sequence length="310" mass="33147">MRRITFDLDVLRTFATGMDLGNFARAADRLGRSTSAVSAQLKKLEEQAGTPIFRKSGRGLALTEAGETMLAYARRLLDLNDEAVTAVQSVELEGWVRLGLQEDFGENLLPEVLGRFARAHPKVRIEARVVRNAELLERVTTGKLDLALAWSSGTLTAHCEHIADVPMRWIGPANGLPAWAAGSGEPMPLASLEAPCLLRNAATKVLDEAGISWRLSFVSPSLGGLWAATAAGLGITVRTPIGLPAKVRTLAPGEAGLPKLPKLGLVLHRAEAEPDAATARLAELVLQSVHDAVRDVSVPSDQEKGLRRVG</sequence>
<name>A0ABR9IQ66_RHIVS</name>
<dbReference type="Pfam" id="PF00126">
    <property type="entry name" value="HTH_1"/>
    <property type="match status" value="1"/>
</dbReference>
<dbReference type="SUPFAM" id="SSF53850">
    <property type="entry name" value="Periplasmic binding protein-like II"/>
    <property type="match status" value="1"/>
</dbReference>